<evidence type="ECO:0000313" key="2">
    <source>
        <dbReference type="EnsemblMetazoa" id="Aqu2.1.18558_001"/>
    </source>
</evidence>
<dbReference type="AlphaFoldDB" id="A0A1X7TU39"/>
<feature type="region of interest" description="Disordered" evidence="1">
    <location>
        <begin position="1"/>
        <end position="109"/>
    </location>
</feature>
<feature type="compositionally biased region" description="Polar residues" evidence="1">
    <location>
        <begin position="23"/>
        <end position="32"/>
    </location>
</feature>
<proteinExistence type="predicted"/>
<reference evidence="2" key="1">
    <citation type="submission" date="2017-05" db="UniProtKB">
        <authorList>
            <consortium name="EnsemblMetazoa"/>
        </authorList>
    </citation>
    <scope>IDENTIFICATION</scope>
</reference>
<sequence length="189" mass="20821">MQRKYKSGAQKRKEKKLRIEQATVPTKTTPSLFSHGFKKQSNLSECLNLPARSPSPSSTSSITDFSPVLLTDENDSNNIEDVVPTISGDNSDMDSHHMVSEDESNTEAQPTAVLQSETASATAAAECSFDIGTINSDHISPRDVENAIKFGPKSHVHTSFPRDCKGNRFPVNIFKHTLKNGDESTRDWL</sequence>
<dbReference type="InParanoid" id="A0A1X7TU39"/>
<evidence type="ECO:0000256" key="1">
    <source>
        <dbReference type="SAM" id="MobiDB-lite"/>
    </source>
</evidence>
<name>A0A1X7TU39_AMPQE</name>
<feature type="compositionally biased region" description="Low complexity" evidence="1">
    <location>
        <begin position="54"/>
        <end position="67"/>
    </location>
</feature>
<protein>
    <submittedName>
        <fullName evidence="2">Uncharacterized protein</fullName>
    </submittedName>
</protein>
<accession>A0A1X7TU39</accession>
<organism evidence="2">
    <name type="scientific">Amphimedon queenslandica</name>
    <name type="common">Sponge</name>
    <dbReference type="NCBI Taxonomy" id="400682"/>
    <lineage>
        <taxon>Eukaryota</taxon>
        <taxon>Metazoa</taxon>
        <taxon>Porifera</taxon>
        <taxon>Demospongiae</taxon>
        <taxon>Heteroscleromorpha</taxon>
        <taxon>Haplosclerida</taxon>
        <taxon>Niphatidae</taxon>
        <taxon>Amphimedon</taxon>
    </lineage>
</organism>
<dbReference type="EnsemblMetazoa" id="Aqu2.1.18558_001">
    <property type="protein sequence ID" value="Aqu2.1.18558_001"/>
    <property type="gene ID" value="Aqu2.1.18558"/>
</dbReference>
<feature type="compositionally biased region" description="Basic residues" evidence="1">
    <location>
        <begin position="1"/>
        <end position="16"/>
    </location>
</feature>